<keyword evidence="3" id="KW-1185">Reference proteome</keyword>
<evidence type="ECO:0000313" key="2">
    <source>
        <dbReference type="EMBL" id="KAK9905405.1"/>
    </source>
</evidence>
<gene>
    <name evidence="2" type="ORF">M0R45_000186</name>
</gene>
<organism evidence="2 3">
    <name type="scientific">Rubus argutus</name>
    <name type="common">Southern blackberry</name>
    <dbReference type="NCBI Taxonomy" id="59490"/>
    <lineage>
        <taxon>Eukaryota</taxon>
        <taxon>Viridiplantae</taxon>
        <taxon>Streptophyta</taxon>
        <taxon>Embryophyta</taxon>
        <taxon>Tracheophyta</taxon>
        <taxon>Spermatophyta</taxon>
        <taxon>Magnoliopsida</taxon>
        <taxon>eudicotyledons</taxon>
        <taxon>Gunneridae</taxon>
        <taxon>Pentapetalae</taxon>
        <taxon>rosids</taxon>
        <taxon>fabids</taxon>
        <taxon>Rosales</taxon>
        <taxon>Rosaceae</taxon>
        <taxon>Rosoideae</taxon>
        <taxon>Rosoideae incertae sedis</taxon>
        <taxon>Rubus</taxon>
    </lineage>
</organism>
<evidence type="ECO:0000313" key="3">
    <source>
        <dbReference type="Proteomes" id="UP001457282"/>
    </source>
</evidence>
<sequence>MGCSMAEQESRAAERRRGSRCSVERRRRTGMVVRAGRPGQRGWIGLGSRRRFGDSEGVAMAVIVNCCVIAGARWIWGFGSSGLVEKVTVISRWSCDAAVVE</sequence>
<feature type="region of interest" description="Disordered" evidence="1">
    <location>
        <begin position="1"/>
        <end position="24"/>
    </location>
</feature>
<dbReference type="Proteomes" id="UP001457282">
    <property type="component" value="Unassembled WGS sequence"/>
</dbReference>
<evidence type="ECO:0000256" key="1">
    <source>
        <dbReference type="SAM" id="MobiDB-lite"/>
    </source>
</evidence>
<accession>A0AAW1VQ16</accession>
<dbReference type="AlphaFoldDB" id="A0AAW1VQ16"/>
<comment type="caution">
    <text evidence="2">The sequence shown here is derived from an EMBL/GenBank/DDBJ whole genome shotgun (WGS) entry which is preliminary data.</text>
</comment>
<proteinExistence type="predicted"/>
<protein>
    <submittedName>
        <fullName evidence="2">Uncharacterized protein</fullName>
    </submittedName>
</protein>
<name>A0AAW1VQ16_RUBAR</name>
<reference evidence="2 3" key="1">
    <citation type="journal article" date="2023" name="G3 (Bethesda)">
        <title>A chromosome-length genome assembly and annotation of blackberry (Rubus argutus, cv. 'Hillquist').</title>
        <authorList>
            <person name="Bruna T."/>
            <person name="Aryal R."/>
            <person name="Dudchenko O."/>
            <person name="Sargent D.J."/>
            <person name="Mead D."/>
            <person name="Buti M."/>
            <person name="Cavallini A."/>
            <person name="Hytonen T."/>
            <person name="Andres J."/>
            <person name="Pham M."/>
            <person name="Weisz D."/>
            <person name="Mascagni F."/>
            <person name="Usai G."/>
            <person name="Natali L."/>
            <person name="Bassil N."/>
            <person name="Fernandez G.E."/>
            <person name="Lomsadze A."/>
            <person name="Armour M."/>
            <person name="Olukolu B."/>
            <person name="Poorten T."/>
            <person name="Britton C."/>
            <person name="Davik J."/>
            <person name="Ashrafi H."/>
            <person name="Aiden E.L."/>
            <person name="Borodovsky M."/>
            <person name="Worthington M."/>
        </authorList>
    </citation>
    <scope>NUCLEOTIDE SEQUENCE [LARGE SCALE GENOMIC DNA]</scope>
    <source>
        <strain evidence="2">PI 553951</strain>
    </source>
</reference>
<dbReference type="EMBL" id="JBEDUW010000139">
    <property type="protein sequence ID" value="KAK9905405.1"/>
    <property type="molecule type" value="Genomic_DNA"/>
</dbReference>